<feature type="compositionally biased region" description="Basic residues" evidence="4">
    <location>
        <begin position="1728"/>
        <end position="1737"/>
    </location>
</feature>
<sequence>MLIMRSLPYILLIRHIGTFHELVTISLQFQMEGAAPALPWSSWSCADVGQWLCAQGFQEHVELFAANKISGAILPELTRNALRDDLGIAAFGDRVRISQAIEALIASSSAGESAPSPTSISATTTSTMTTSQQLNQAWLPRDDYALDLVVLHAAPLVIKDSRHRIYPMEKLDLEAERREISNSLLTDVQHKAIHVRFDIATADILRSLMTAWKCTVLHFSGHGLGQRAALCFEDGVGCTHLITPDALRQLMFSGDRRQQQVPGAAPVEMKTVDSGITGPKPLDGNVQLVFVNACHSQKVASVFLNAGIPHVVAVHSDSLVVDASATMFAKHFYLSLFHGHTVSTAFEIAKGAVRALPTQKRAACCCAHLHEPTCTWMRDGSRHSQHSATQCCCKGHVLAFPHDESSKFLLLGTAPHDVVLFGDIPNGKLRDYTPRYPSNIPSMHGQFIGRNTETYLMVKSLRENAVTACLGAPGIGKSSLIISVAHFVHSRRMFPDGVFYVDLEGQKLSTVRYAIAQSIGMPAADTDEEVFAELGTKNCLLVLDKVEELLDEDENKGEELLHQLISVAPNLKLLLASRRNMHIPSVTPYSLSISELPLHTATELLCLVAPGCSTSLAERLARICGCLPLAIRVVGRALANARMTVTPERMIEYLERDEHRFETIRELNQVGHKECVDRCIRSSFCHLDEPLRLAFMAFGFFRGSFEIEAAEAVLSSVLTEQNAAGKLAGGSGYSLTSSSLSGSGGTTTSASSTTYFPAEAYAKSNRSRNRDDDASSVRSLGSQLSNMDGFGFDNDGAMTNDSYDLLDLESSEEVNAREVIVPSASVALELLHQWSLVEFDSKTNRYRMHNLVQLFAEEEAGRMGDECFADPASTSSPNSAPSSFVTASMGAPPTSIPLGKELLLTWKRRFVRYYCMIVAKASHAYRFDGTLALFDKERANIESAMRLAHELTQQSIEQVRESNRRTQQDLVSGQLDEAPASSASAMRSKSEPSFFMDDGTTPKPSMERHSRSFAGNTSNSSNSSSGVGFGRRSTGAATLNNSSIVDALLYSNLVVRCRFIFRARVEPRRRIQVVSSCLQLSRETRSLNCTCGNRENDPATLLWDVEEAKFDRELSLLDKLPSFEEPQLPAAAAAAHDRCTCVGIRELIALEALLLTDLGYACCDVTDWVAAEYHYLESLRLQREVLGWSEHPQVAEVLNQFGICLSTRWGYLAHNVWLLQHAERLLKGALQMRSRVLSKNHPEYATSLNNLANFYKNYPTAGKRRSPSAAQREEARDSRNRHMRGGKNSGRRGGGARSGSSPSPSRSNTSSESLKSASQDSATNHAEAPGKSTTSSNVEGEPQPDIASMYRQSLKIREITLGENHPQVAQSLNNLALYLSNQLETQQLSEEELATQRAEIGRLYERALRIRRSRLGNASFETAATLNNMGNFKRLAKDWRGAEENIKEALQITDRYFNDISPRAARIFINLARVYRDQKLYEEAIAAYKKAQDIRQQLFPDTRDVGFCIEQIGKCLRLQGMEEEGKAVEERGRQMKKLGLSALEQDEMGQDESSSSMSGETNSFKHAVLSGDSVESSVSSGHLFAKVNVYDSVDAEALVSRKFNFPGKLLGERGIHLKKIEAIACAQLRYFGPWPQTLSKWGKGRGDGKKEISQQSMPEAYIQITSTSEAALERAKEQSVLLLREMKLSWERFLARTAAHQGGAGHRGQPPPLHHQHGRGGGASRGGGRGRHLHLHRTPISAQLPRSSSAAGGAWGSIT</sequence>
<dbReference type="SUPFAM" id="SSF48452">
    <property type="entry name" value="TPR-like"/>
    <property type="match status" value="1"/>
</dbReference>
<comment type="caution">
    <text evidence="6">The sequence shown here is derived from an EMBL/GenBank/DDBJ whole genome shotgun (WGS) entry which is preliminary data.</text>
</comment>
<feature type="compositionally biased region" description="Basic and acidic residues" evidence="4">
    <location>
        <begin position="1271"/>
        <end position="1280"/>
    </location>
</feature>
<reference evidence="6 7" key="1">
    <citation type="submission" date="2013-11" db="EMBL/GenBank/DDBJ databases">
        <title>The Genome Sequence of Phytophthora parasitica P1976.</title>
        <authorList>
            <consortium name="The Broad Institute Genomics Platform"/>
            <person name="Russ C."/>
            <person name="Tyler B."/>
            <person name="Panabieres F."/>
            <person name="Shan W."/>
            <person name="Tripathy S."/>
            <person name="Grunwald N."/>
            <person name="Machado M."/>
            <person name="Johnson C.S."/>
            <person name="Walker B."/>
            <person name="Young S."/>
            <person name="Zeng Q."/>
            <person name="Gargeya S."/>
            <person name="Fitzgerald M."/>
            <person name="Haas B."/>
            <person name="Abouelleil A."/>
            <person name="Allen A.W."/>
            <person name="Alvarado L."/>
            <person name="Arachchi H.M."/>
            <person name="Berlin A.M."/>
            <person name="Chapman S.B."/>
            <person name="Gainer-Dewar J."/>
            <person name="Goldberg J."/>
            <person name="Griggs A."/>
            <person name="Gujja S."/>
            <person name="Hansen M."/>
            <person name="Howarth C."/>
            <person name="Imamovic A."/>
            <person name="Ireland A."/>
            <person name="Larimer J."/>
            <person name="McCowan C."/>
            <person name="Murphy C."/>
            <person name="Pearson M."/>
            <person name="Poon T.W."/>
            <person name="Priest M."/>
            <person name="Roberts A."/>
            <person name="Saif S."/>
            <person name="Shea T."/>
            <person name="Sisk P."/>
            <person name="Sykes S."/>
            <person name="Wortman J."/>
            <person name="Nusbaum C."/>
            <person name="Birren B."/>
        </authorList>
    </citation>
    <scope>NUCLEOTIDE SEQUENCE [LARGE SCALE GENOMIC DNA]</scope>
    <source>
        <strain evidence="6 7">P1976</strain>
    </source>
</reference>
<protein>
    <recommendedName>
        <fullName evidence="5">SAM domain-containing protein</fullName>
    </recommendedName>
</protein>
<evidence type="ECO:0000313" key="6">
    <source>
        <dbReference type="EMBL" id="ETO69312.1"/>
    </source>
</evidence>
<feature type="compositionally biased region" description="Low complexity" evidence="4">
    <location>
        <begin position="1012"/>
        <end position="1031"/>
    </location>
</feature>
<feature type="compositionally biased region" description="Gly residues" evidence="4">
    <location>
        <begin position="1287"/>
        <end position="1297"/>
    </location>
</feature>
<accession>A0A080ZRQ1</accession>
<feature type="compositionally biased region" description="Polar residues" evidence="4">
    <location>
        <begin position="1314"/>
        <end position="1324"/>
    </location>
</feature>
<dbReference type="SUPFAM" id="SSF47769">
    <property type="entry name" value="SAM/Pointed domain"/>
    <property type="match status" value="1"/>
</dbReference>
<dbReference type="PROSITE" id="PS50005">
    <property type="entry name" value="TPR"/>
    <property type="match status" value="1"/>
</dbReference>
<dbReference type="InterPro" id="IPR007111">
    <property type="entry name" value="NACHT_NTPase"/>
</dbReference>
<dbReference type="InterPro" id="IPR013761">
    <property type="entry name" value="SAM/pointed_sf"/>
</dbReference>
<dbReference type="Pfam" id="PF12770">
    <property type="entry name" value="CHAT"/>
    <property type="match status" value="1"/>
</dbReference>
<dbReference type="InterPro" id="IPR036612">
    <property type="entry name" value="KH_dom_type_1_sf"/>
</dbReference>
<feature type="region of interest" description="Disordered" evidence="4">
    <location>
        <begin position="1542"/>
        <end position="1562"/>
    </location>
</feature>
<proteinExistence type="predicted"/>
<name>A0A080ZRQ1_PHYNI</name>
<dbReference type="InterPro" id="IPR001660">
    <property type="entry name" value="SAM"/>
</dbReference>
<evidence type="ECO:0000256" key="1">
    <source>
        <dbReference type="ARBA" id="ARBA00022737"/>
    </source>
</evidence>
<dbReference type="SUPFAM" id="SSF52540">
    <property type="entry name" value="P-loop containing nucleoside triphosphate hydrolases"/>
    <property type="match status" value="1"/>
</dbReference>
<dbReference type="OrthoDB" id="69300at2759"/>
<feature type="region of interest" description="Disordered" evidence="4">
    <location>
        <begin position="1699"/>
        <end position="1759"/>
    </location>
</feature>
<dbReference type="Pfam" id="PF00536">
    <property type="entry name" value="SAM_1"/>
    <property type="match status" value="1"/>
</dbReference>
<dbReference type="InterPro" id="IPR019734">
    <property type="entry name" value="TPR_rpt"/>
</dbReference>
<dbReference type="Gene3D" id="3.30.1370.10">
    <property type="entry name" value="K Homology domain, type 1"/>
    <property type="match status" value="1"/>
</dbReference>
<dbReference type="InterPro" id="IPR024983">
    <property type="entry name" value="CHAT_dom"/>
</dbReference>
<dbReference type="InterPro" id="IPR011990">
    <property type="entry name" value="TPR-like_helical_dom_sf"/>
</dbReference>
<dbReference type="Gene3D" id="1.10.150.50">
    <property type="entry name" value="Transcription Factor, Ets-1"/>
    <property type="match status" value="1"/>
</dbReference>
<keyword evidence="2 3" id="KW-0802">TPR repeat</keyword>
<evidence type="ECO:0000313" key="7">
    <source>
        <dbReference type="Proteomes" id="UP000028582"/>
    </source>
</evidence>
<dbReference type="Pfam" id="PF05729">
    <property type="entry name" value="NACHT"/>
    <property type="match status" value="1"/>
</dbReference>
<dbReference type="InterPro" id="IPR027417">
    <property type="entry name" value="P-loop_NTPase"/>
</dbReference>
<dbReference type="Gene3D" id="3.40.50.300">
    <property type="entry name" value="P-loop containing nucleotide triphosphate hydrolases"/>
    <property type="match status" value="1"/>
</dbReference>
<evidence type="ECO:0000256" key="2">
    <source>
        <dbReference type="ARBA" id="ARBA00022803"/>
    </source>
</evidence>
<keyword evidence="1" id="KW-0677">Repeat</keyword>
<evidence type="ECO:0000259" key="5">
    <source>
        <dbReference type="PROSITE" id="PS50105"/>
    </source>
</evidence>
<dbReference type="GO" id="GO:0003723">
    <property type="term" value="F:RNA binding"/>
    <property type="evidence" value="ECO:0007669"/>
    <property type="project" value="InterPro"/>
</dbReference>
<dbReference type="PRINTS" id="PR00364">
    <property type="entry name" value="DISEASERSIST"/>
</dbReference>
<dbReference type="Pfam" id="PF13424">
    <property type="entry name" value="TPR_12"/>
    <property type="match status" value="1"/>
</dbReference>
<dbReference type="PROSITE" id="PS50105">
    <property type="entry name" value="SAM_DOMAIN"/>
    <property type="match status" value="1"/>
</dbReference>
<feature type="repeat" description="TPR" evidence="3">
    <location>
        <begin position="1465"/>
        <end position="1498"/>
    </location>
</feature>
<dbReference type="SMART" id="SM00028">
    <property type="entry name" value="TPR"/>
    <property type="match status" value="3"/>
</dbReference>
<feature type="domain" description="SAM" evidence="5">
    <location>
        <begin position="43"/>
        <end position="107"/>
    </location>
</feature>
<dbReference type="Gene3D" id="1.25.40.10">
    <property type="entry name" value="Tetratricopeptide repeat domain"/>
    <property type="match status" value="3"/>
</dbReference>
<feature type="compositionally biased region" description="Basic and acidic residues" evidence="4">
    <location>
        <begin position="958"/>
        <end position="967"/>
    </location>
</feature>
<feature type="compositionally biased region" description="Low complexity" evidence="4">
    <location>
        <begin position="1747"/>
        <end position="1759"/>
    </location>
</feature>
<feature type="compositionally biased region" description="Low complexity" evidence="4">
    <location>
        <begin position="1298"/>
        <end position="1313"/>
    </location>
</feature>
<dbReference type="EMBL" id="ANJA01002564">
    <property type="protein sequence ID" value="ETO69312.1"/>
    <property type="molecule type" value="Genomic_DNA"/>
</dbReference>
<evidence type="ECO:0000256" key="4">
    <source>
        <dbReference type="SAM" id="MobiDB-lite"/>
    </source>
</evidence>
<dbReference type="SMART" id="SM00454">
    <property type="entry name" value="SAM"/>
    <property type="match status" value="1"/>
</dbReference>
<dbReference type="PANTHER" id="PTHR45641">
    <property type="entry name" value="TETRATRICOPEPTIDE REPEAT PROTEIN (AFU_ORTHOLOGUE AFUA_6G03870)"/>
    <property type="match status" value="1"/>
</dbReference>
<feature type="region of interest" description="Disordered" evidence="4">
    <location>
        <begin position="958"/>
        <end position="1031"/>
    </location>
</feature>
<gene>
    <name evidence="6" type="ORF">F444_14081</name>
</gene>
<dbReference type="Proteomes" id="UP000028582">
    <property type="component" value="Unassembled WGS sequence"/>
</dbReference>
<dbReference type="Pfam" id="PF13374">
    <property type="entry name" value="TPR_10"/>
    <property type="match status" value="2"/>
</dbReference>
<feature type="compositionally biased region" description="Low complexity" evidence="4">
    <location>
        <begin position="1551"/>
        <end position="1560"/>
    </location>
</feature>
<evidence type="ECO:0000256" key="3">
    <source>
        <dbReference type="PROSITE-ProRule" id="PRU00339"/>
    </source>
</evidence>
<organism evidence="6 7">
    <name type="scientific">Phytophthora nicotianae P1976</name>
    <dbReference type="NCBI Taxonomy" id="1317066"/>
    <lineage>
        <taxon>Eukaryota</taxon>
        <taxon>Sar</taxon>
        <taxon>Stramenopiles</taxon>
        <taxon>Oomycota</taxon>
        <taxon>Peronosporomycetes</taxon>
        <taxon>Peronosporales</taxon>
        <taxon>Peronosporaceae</taxon>
        <taxon>Phytophthora</taxon>
    </lineage>
</organism>
<feature type="region of interest" description="Disordered" evidence="4">
    <location>
        <begin position="1259"/>
        <end position="1345"/>
    </location>
</feature>
<dbReference type="PANTHER" id="PTHR45641:SF19">
    <property type="entry name" value="NEPHROCYSTIN-3"/>
    <property type="match status" value="1"/>
</dbReference>